<dbReference type="RefSeq" id="WP_107612129.1">
    <property type="nucleotide sequence ID" value="NZ_JAHCOB010000013.1"/>
</dbReference>
<protein>
    <submittedName>
        <fullName evidence="2">DUF4355 domain-containing protein</fullName>
    </submittedName>
</protein>
<organism evidence="2 3">
    <name type="scientific">Staphylococcus haemolyticus</name>
    <dbReference type="NCBI Taxonomy" id="1283"/>
    <lineage>
        <taxon>Bacteria</taxon>
        <taxon>Bacillati</taxon>
        <taxon>Bacillota</taxon>
        <taxon>Bacilli</taxon>
        <taxon>Bacillales</taxon>
        <taxon>Staphylococcaceae</taxon>
        <taxon>Staphylococcus</taxon>
    </lineage>
</organism>
<dbReference type="EMBL" id="VJMP01000012">
    <property type="protein sequence ID" value="TRL75317.1"/>
    <property type="molecule type" value="Genomic_DNA"/>
</dbReference>
<evidence type="ECO:0000313" key="3">
    <source>
        <dbReference type="Proteomes" id="UP000316594"/>
    </source>
</evidence>
<dbReference type="InterPro" id="IPR025580">
    <property type="entry name" value="Gp46"/>
</dbReference>
<accession>A0AB38PAZ7</accession>
<dbReference type="Pfam" id="PF14265">
    <property type="entry name" value="DUF4355"/>
    <property type="match status" value="1"/>
</dbReference>
<comment type="caution">
    <text evidence="2">The sequence shown here is derived from an EMBL/GenBank/DDBJ whole genome shotgun (WGS) entry which is preliminary data.</text>
</comment>
<reference evidence="2 3" key="1">
    <citation type="submission" date="2019-07" db="EMBL/GenBank/DDBJ databases">
        <title>Genome Sequencing and Assembly of Staphylococcus haemolyticus SDA2.</title>
        <authorList>
            <person name="Emmons C.B."/>
            <person name="Park C."/>
            <person name="Sevigny J.L."/>
            <person name="Andam C."/>
        </authorList>
    </citation>
    <scope>NUCLEOTIDE SEQUENCE [LARGE SCALE GENOMIC DNA]</scope>
    <source>
        <strain evidence="2 3">SDA2</strain>
    </source>
</reference>
<dbReference type="AlphaFoldDB" id="A0AB38PAZ7"/>
<gene>
    <name evidence="2" type="ORF">FNL11_11135</name>
</gene>
<sequence>MENNQSNITKETKSNENLETPNEQAQHNEKTFSQEEVSQMIKDRLARERRKSDERIKDAIQEAEKLAKMNKDQKSQYEIEKLFKENEALKAEKALSQMRNETRSMLSESGVENFDDQIVDIIEKP</sequence>
<proteinExistence type="predicted"/>
<feature type="compositionally biased region" description="Basic and acidic residues" evidence="1">
    <location>
        <begin position="41"/>
        <end position="55"/>
    </location>
</feature>
<evidence type="ECO:0000256" key="1">
    <source>
        <dbReference type="SAM" id="MobiDB-lite"/>
    </source>
</evidence>
<name>A0AB38PAZ7_STAHA</name>
<dbReference type="Proteomes" id="UP000316594">
    <property type="component" value="Unassembled WGS sequence"/>
</dbReference>
<feature type="region of interest" description="Disordered" evidence="1">
    <location>
        <begin position="1"/>
        <end position="55"/>
    </location>
</feature>
<evidence type="ECO:0000313" key="2">
    <source>
        <dbReference type="EMBL" id="TRL75317.1"/>
    </source>
</evidence>